<dbReference type="InterPro" id="IPR015943">
    <property type="entry name" value="WD40/YVTN_repeat-like_dom_sf"/>
</dbReference>
<dbReference type="Proteomes" id="UP001303115">
    <property type="component" value="Unassembled WGS sequence"/>
</dbReference>
<accession>A0AAN6P4A4</accession>
<organism evidence="2 3">
    <name type="scientific">Parachaetomium inaequale</name>
    <dbReference type="NCBI Taxonomy" id="2588326"/>
    <lineage>
        <taxon>Eukaryota</taxon>
        <taxon>Fungi</taxon>
        <taxon>Dikarya</taxon>
        <taxon>Ascomycota</taxon>
        <taxon>Pezizomycotina</taxon>
        <taxon>Sordariomycetes</taxon>
        <taxon>Sordariomycetidae</taxon>
        <taxon>Sordariales</taxon>
        <taxon>Chaetomiaceae</taxon>
        <taxon>Parachaetomium</taxon>
    </lineage>
</organism>
<dbReference type="InterPro" id="IPR001680">
    <property type="entry name" value="WD40_rpt"/>
</dbReference>
<dbReference type="Gene3D" id="2.130.10.10">
    <property type="entry name" value="YVTN repeat-like/Quinoprotein amine dehydrogenase"/>
    <property type="match status" value="1"/>
</dbReference>
<dbReference type="AlphaFoldDB" id="A0AAN6P4A4"/>
<dbReference type="EMBL" id="MU854883">
    <property type="protein sequence ID" value="KAK4031315.1"/>
    <property type="molecule type" value="Genomic_DNA"/>
</dbReference>
<protein>
    <submittedName>
        <fullName evidence="2">Uncharacterized protein</fullName>
    </submittedName>
</protein>
<evidence type="ECO:0000256" key="1">
    <source>
        <dbReference type="PROSITE-ProRule" id="PRU00221"/>
    </source>
</evidence>
<dbReference type="PROSITE" id="PS50082">
    <property type="entry name" value="WD_REPEATS_2"/>
    <property type="match status" value="1"/>
</dbReference>
<sequence length="68" mass="7471">SGSGDRTVRVWDAATGAKRRVLRGHSCSVNAVVFSLDSRLIGRHMPSCSRMLSENSVFARNPRARLTI</sequence>
<gene>
    <name evidence="2" type="ORF">C8A01DRAFT_21448</name>
</gene>
<keyword evidence="1" id="KW-0853">WD repeat</keyword>
<dbReference type="InterPro" id="IPR036322">
    <property type="entry name" value="WD40_repeat_dom_sf"/>
</dbReference>
<dbReference type="SUPFAM" id="SSF50978">
    <property type="entry name" value="WD40 repeat-like"/>
    <property type="match status" value="1"/>
</dbReference>
<dbReference type="Pfam" id="PF00400">
    <property type="entry name" value="WD40"/>
    <property type="match status" value="2"/>
</dbReference>
<evidence type="ECO:0000313" key="3">
    <source>
        <dbReference type="Proteomes" id="UP001303115"/>
    </source>
</evidence>
<keyword evidence="3" id="KW-1185">Reference proteome</keyword>
<evidence type="ECO:0000313" key="2">
    <source>
        <dbReference type="EMBL" id="KAK4031315.1"/>
    </source>
</evidence>
<proteinExistence type="predicted"/>
<name>A0AAN6P4A4_9PEZI</name>
<reference evidence="3" key="1">
    <citation type="journal article" date="2023" name="Mol. Phylogenet. Evol.">
        <title>Genome-scale phylogeny and comparative genomics of the fungal order Sordariales.</title>
        <authorList>
            <person name="Hensen N."/>
            <person name="Bonometti L."/>
            <person name="Westerberg I."/>
            <person name="Brannstrom I.O."/>
            <person name="Guillou S."/>
            <person name="Cros-Aarteil S."/>
            <person name="Calhoun S."/>
            <person name="Haridas S."/>
            <person name="Kuo A."/>
            <person name="Mondo S."/>
            <person name="Pangilinan J."/>
            <person name="Riley R."/>
            <person name="LaButti K."/>
            <person name="Andreopoulos B."/>
            <person name="Lipzen A."/>
            <person name="Chen C."/>
            <person name="Yan M."/>
            <person name="Daum C."/>
            <person name="Ng V."/>
            <person name="Clum A."/>
            <person name="Steindorff A."/>
            <person name="Ohm R.A."/>
            <person name="Martin F."/>
            <person name="Silar P."/>
            <person name="Natvig D.O."/>
            <person name="Lalanne C."/>
            <person name="Gautier V."/>
            <person name="Ament-Velasquez S.L."/>
            <person name="Kruys A."/>
            <person name="Hutchinson M.I."/>
            <person name="Powell A.J."/>
            <person name="Barry K."/>
            <person name="Miller A.N."/>
            <person name="Grigoriev I.V."/>
            <person name="Debuchy R."/>
            <person name="Gladieux P."/>
            <person name="Hiltunen Thoren M."/>
            <person name="Johannesson H."/>
        </authorList>
    </citation>
    <scope>NUCLEOTIDE SEQUENCE [LARGE SCALE GENOMIC DNA]</scope>
    <source>
        <strain evidence="3">CBS 284.82</strain>
    </source>
</reference>
<comment type="caution">
    <text evidence="2">The sequence shown here is derived from an EMBL/GenBank/DDBJ whole genome shotgun (WGS) entry which is preliminary data.</text>
</comment>
<feature type="non-terminal residue" evidence="2">
    <location>
        <position position="1"/>
    </location>
</feature>
<feature type="repeat" description="WD" evidence="1">
    <location>
        <begin position="1"/>
        <end position="21"/>
    </location>
</feature>